<dbReference type="Proteomes" id="UP000035540">
    <property type="component" value="Chromosome"/>
</dbReference>
<sequence length="67" mass="7255">MNQRSITWSAVEEDFFIASVGDSVVGYVRESSQGSNHPSFSAFDTDSKSLGQFGSFEEAAQAVTNNE</sequence>
<dbReference type="RefSeq" id="WP_144413277.1">
    <property type="nucleotide sequence ID" value="NZ_CP011545.1"/>
</dbReference>
<evidence type="ECO:0000313" key="2">
    <source>
        <dbReference type="Proteomes" id="UP000035540"/>
    </source>
</evidence>
<protein>
    <submittedName>
        <fullName evidence="1">Uncharacterized protein</fullName>
    </submittedName>
</protein>
<dbReference type="AlphaFoldDB" id="A0A0G3HEV9"/>
<dbReference type="KEGG" id="cted:CTEST_11245"/>
<dbReference type="EMBL" id="CP011545">
    <property type="protein sequence ID" value="AKK09657.1"/>
    <property type="molecule type" value="Genomic_DNA"/>
</dbReference>
<reference evidence="1 2" key="1">
    <citation type="journal article" date="2015" name="Genome Announc.">
        <title>Complete Genome Sequence of the Type Strain Corynebacterium testudinoris DSM 44614, Recovered from Necrotic Lesions in the Mouth of a Tortoise.</title>
        <authorList>
            <person name="Ruckert C."/>
            <person name="Kriete M."/>
            <person name="Jaenicke S."/>
            <person name="Winkler A."/>
            <person name="Tauch A."/>
        </authorList>
    </citation>
    <scope>NUCLEOTIDE SEQUENCE [LARGE SCALE GENOMIC DNA]</scope>
    <source>
        <strain evidence="1 2">DSM 44614</strain>
    </source>
</reference>
<name>A0A0G3HEV9_9CORY</name>
<gene>
    <name evidence="1" type="ORF">CTEST_11245</name>
</gene>
<dbReference type="PATRIC" id="fig|136857.5.peg.2220"/>
<proteinExistence type="predicted"/>
<organism evidence="1 2">
    <name type="scientific">Corynebacterium testudinoris</name>
    <dbReference type="NCBI Taxonomy" id="136857"/>
    <lineage>
        <taxon>Bacteria</taxon>
        <taxon>Bacillati</taxon>
        <taxon>Actinomycetota</taxon>
        <taxon>Actinomycetes</taxon>
        <taxon>Mycobacteriales</taxon>
        <taxon>Corynebacteriaceae</taxon>
        <taxon>Corynebacterium</taxon>
    </lineage>
</organism>
<dbReference type="STRING" id="136857.CTEST_11245"/>
<keyword evidence="2" id="KW-1185">Reference proteome</keyword>
<reference evidence="2" key="2">
    <citation type="submission" date="2015-05" db="EMBL/GenBank/DDBJ databases">
        <title>Complete genome sequence of Corynebacterium testudinoris DSM 44614, recovered from necrotic lesions in the mouth of a tortoise.</title>
        <authorList>
            <person name="Ruckert C."/>
            <person name="Albersmeier A."/>
            <person name="Winkler A."/>
            <person name="Tauch A."/>
        </authorList>
    </citation>
    <scope>NUCLEOTIDE SEQUENCE [LARGE SCALE GENOMIC DNA]</scope>
    <source>
        <strain evidence="2">DSM 44614</strain>
    </source>
</reference>
<accession>A0A0G3HEV9</accession>
<evidence type="ECO:0000313" key="1">
    <source>
        <dbReference type="EMBL" id="AKK09657.1"/>
    </source>
</evidence>